<reference evidence="2" key="1">
    <citation type="submission" date="2024-06" db="EMBL/GenBank/DDBJ databases">
        <authorList>
            <person name="Ryan C."/>
        </authorList>
    </citation>
    <scope>NUCLEOTIDE SEQUENCE [LARGE SCALE GENOMIC DNA]</scope>
</reference>
<dbReference type="Proteomes" id="UP001497457">
    <property type="component" value="Chromosome 26rd"/>
</dbReference>
<proteinExistence type="predicted"/>
<dbReference type="AlphaFoldDB" id="A0ABC9BGD8"/>
<dbReference type="InterPro" id="IPR012871">
    <property type="entry name" value="DUF1668_ORYSA"/>
</dbReference>
<reference evidence="1 2" key="2">
    <citation type="submission" date="2024-10" db="EMBL/GenBank/DDBJ databases">
        <authorList>
            <person name="Ryan C."/>
        </authorList>
    </citation>
    <scope>NUCLEOTIDE SEQUENCE [LARGE SCALE GENOMIC DNA]</scope>
</reference>
<organism evidence="1 2">
    <name type="scientific">Urochloa decumbens</name>
    <dbReference type="NCBI Taxonomy" id="240449"/>
    <lineage>
        <taxon>Eukaryota</taxon>
        <taxon>Viridiplantae</taxon>
        <taxon>Streptophyta</taxon>
        <taxon>Embryophyta</taxon>
        <taxon>Tracheophyta</taxon>
        <taxon>Spermatophyta</taxon>
        <taxon>Magnoliopsida</taxon>
        <taxon>Liliopsida</taxon>
        <taxon>Poales</taxon>
        <taxon>Poaceae</taxon>
        <taxon>PACMAD clade</taxon>
        <taxon>Panicoideae</taxon>
        <taxon>Panicodae</taxon>
        <taxon>Paniceae</taxon>
        <taxon>Melinidinae</taxon>
        <taxon>Urochloa</taxon>
    </lineage>
</organism>
<accession>A0ABC9BGD8</accession>
<dbReference type="Pfam" id="PF07893">
    <property type="entry name" value="DUF1668"/>
    <property type="match status" value="1"/>
</dbReference>
<dbReference type="PANTHER" id="PTHR33085">
    <property type="entry name" value="OS12G0113100 PROTEIN-RELATED"/>
    <property type="match status" value="1"/>
</dbReference>
<dbReference type="PANTHER" id="PTHR33085:SF49">
    <property type="entry name" value="OS03G0778800 PROTEIN"/>
    <property type="match status" value="1"/>
</dbReference>
<gene>
    <name evidence="1" type="ORF">URODEC1_LOCUS65191</name>
</gene>
<name>A0ABC9BGD8_9POAL</name>
<evidence type="ECO:0000313" key="2">
    <source>
        <dbReference type="Proteomes" id="UP001497457"/>
    </source>
</evidence>
<dbReference type="EMBL" id="OZ075136">
    <property type="protein sequence ID" value="CAL5001075.1"/>
    <property type="molecule type" value="Genomic_DNA"/>
</dbReference>
<keyword evidence="2" id="KW-1185">Reference proteome</keyword>
<sequence length="297" mass="31975">MAPRKLGIRYLHLLSQAYGEHGLYSLRRMDASTLFYPSTSEAKAAAVTAGVRKRQGAPFNFDFDAMGSAQLLKEERELLRGARVRLPREGWRWRPLPPPPFLHQDPHYGVARAATPAYVVVGCAAATRVFVSTAAATYAFDTAAREWSKAGDWALPFAGRAEHVPELGALGRPSSAPVDNPYGIWTVDLTGAVTAAGDGAPPPAQHVGLDLDPSPPEPVPGEGDPEWSLEDQAMVSLGSGRLCVARFFNHYYERYTPALTVFTGVEVVPSGGGGGGFSLIRHKSQCIFTKGATMRVL</sequence>
<protein>
    <submittedName>
        <fullName evidence="1">Uncharacterized protein</fullName>
    </submittedName>
</protein>
<evidence type="ECO:0000313" key="1">
    <source>
        <dbReference type="EMBL" id="CAL5001075.1"/>
    </source>
</evidence>